<evidence type="ECO:0000313" key="2">
    <source>
        <dbReference type="EMBL" id="WLI73496.1"/>
    </source>
</evidence>
<reference evidence="2 3" key="1">
    <citation type="submission" date="2023-08" db="EMBL/GenBank/DDBJ databases">
        <title>Transcriptome Analysis of Halomonas alkalicola CICC 11012s to Identify the Genes Involved in Alkaline Tolerances.</title>
        <authorList>
            <person name="Zhai L."/>
        </authorList>
    </citation>
    <scope>NUCLEOTIDE SEQUENCE [LARGE SCALE GENOMIC DNA]</scope>
    <source>
        <strain evidence="2 3">CICC 11012s</strain>
    </source>
</reference>
<sequence length="128" mass="14653">MNIQPIHDDADLERTFARMEQLWAAEDGTPEADELEVLSILIEKYEDEHYPIAPSDPIEAIKFRMEQQGLTQRDLEPYIGSSGRVSEVLNRKRTLSLNMIRRLHEGLKIPYESLLAEPKADAHGTQPI</sequence>
<evidence type="ECO:0000313" key="3">
    <source>
        <dbReference type="Proteomes" id="UP001235344"/>
    </source>
</evidence>
<dbReference type="SMART" id="SM00530">
    <property type="entry name" value="HTH_XRE"/>
    <property type="match status" value="1"/>
</dbReference>
<keyword evidence="3" id="KW-1185">Reference proteome</keyword>
<name>A0ABY9H5T2_9GAMM</name>
<dbReference type="SUPFAM" id="SSF47413">
    <property type="entry name" value="lambda repressor-like DNA-binding domains"/>
    <property type="match status" value="1"/>
</dbReference>
<proteinExistence type="predicted"/>
<dbReference type="InterPro" id="IPR001387">
    <property type="entry name" value="Cro/C1-type_HTH"/>
</dbReference>
<dbReference type="EMBL" id="CP131913">
    <property type="protein sequence ID" value="WLI73496.1"/>
    <property type="molecule type" value="Genomic_DNA"/>
</dbReference>
<dbReference type="CDD" id="cd00093">
    <property type="entry name" value="HTH_XRE"/>
    <property type="match status" value="1"/>
</dbReference>
<gene>
    <name evidence="2" type="ORF">B6N23_00695</name>
</gene>
<dbReference type="InterPro" id="IPR039060">
    <property type="entry name" value="Antitox_HigA"/>
</dbReference>
<dbReference type="PANTHER" id="PTHR40455">
    <property type="entry name" value="ANTITOXIN HIGA"/>
    <property type="match status" value="1"/>
</dbReference>
<organism evidence="2 3">
    <name type="scientific">Halomonas alkalicola</name>
    <dbReference type="NCBI Taxonomy" id="1930622"/>
    <lineage>
        <taxon>Bacteria</taxon>
        <taxon>Pseudomonadati</taxon>
        <taxon>Pseudomonadota</taxon>
        <taxon>Gammaproteobacteria</taxon>
        <taxon>Oceanospirillales</taxon>
        <taxon>Halomonadaceae</taxon>
        <taxon>Halomonas</taxon>
    </lineage>
</organism>
<protein>
    <submittedName>
        <fullName evidence="2">Transcriptional regulator</fullName>
    </submittedName>
</protein>
<evidence type="ECO:0000259" key="1">
    <source>
        <dbReference type="PROSITE" id="PS50943"/>
    </source>
</evidence>
<dbReference type="Pfam" id="PF01381">
    <property type="entry name" value="HTH_3"/>
    <property type="match status" value="1"/>
</dbReference>
<feature type="domain" description="HTH cro/C1-type" evidence="1">
    <location>
        <begin position="61"/>
        <end position="114"/>
    </location>
</feature>
<dbReference type="InterPro" id="IPR010982">
    <property type="entry name" value="Lambda_DNA-bd_dom_sf"/>
</dbReference>
<dbReference type="PANTHER" id="PTHR40455:SF1">
    <property type="entry name" value="ANTITOXIN HIGA"/>
    <property type="match status" value="1"/>
</dbReference>
<dbReference type="Proteomes" id="UP001235344">
    <property type="component" value="Chromosome"/>
</dbReference>
<dbReference type="RefSeq" id="WP_305501219.1">
    <property type="nucleotide sequence ID" value="NZ_CP131913.1"/>
</dbReference>
<accession>A0ABY9H5T2</accession>
<dbReference type="Gene3D" id="1.10.260.40">
    <property type="entry name" value="lambda repressor-like DNA-binding domains"/>
    <property type="match status" value="1"/>
</dbReference>
<dbReference type="PROSITE" id="PS50943">
    <property type="entry name" value="HTH_CROC1"/>
    <property type="match status" value="1"/>
</dbReference>